<dbReference type="SUPFAM" id="SSF56300">
    <property type="entry name" value="Metallo-dependent phosphatases"/>
    <property type="match status" value="1"/>
</dbReference>
<evidence type="ECO:0000313" key="3">
    <source>
        <dbReference type="EMBL" id="PSB37003.1"/>
    </source>
</evidence>
<dbReference type="Proteomes" id="UP000238218">
    <property type="component" value="Unassembled WGS sequence"/>
</dbReference>
<dbReference type="EMBL" id="PVWP01000007">
    <property type="protein sequence ID" value="PSB37003.1"/>
    <property type="molecule type" value="Genomic_DNA"/>
</dbReference>
<dbReference type="InterPro" id="IPR004843">
    <property type="entry name" value="Calcineurin-like_PHP"/>
</dbReference>
<evidence type="ECO:0000259" key="2">
    <source>
        <dbReference type="Pfam" id="PF00149"/>
    </source>
</evidence>
<organism evidence="3 4">
    <name type="scientific">Aphanothece cf. minutissima CCALA 015</name>
    <dbReference type="NCBI Taxonomy" id="2107695"/>
    <lineage>
        <taxon>Bacteria</taxon>
        <taxon>Bacillati</taxon>
        <taxon>Cyanobacteriota</taxon>
        <taxon>Cyanophyceae</taxon>
        <taxon>Oscillatoriophycideae</taxon>
        <taxon>Chroococcales</taxon>
        <taxon>Aphanothecaceae</taxon>
        <taxon>Aphanothece</taxon>
    </lineage>
</organism>
<evidence type="ECO:0000256" key="1">
    <source>
        <dbReference type="SAM" id="MobiDB-lite"/>
    </source>
</evidence>
<keyword evidence="4" id="KW-1185">Reference proteome</keyword>
<comment type="caution">
    <text evidence="3">The sequence shown here is derived from an EMBL/GenBank/DDBJ whole genome shotgun (WGS) entry which is preliminary data.</text>
</comment>
<feature type="region of interest" description="Disordered" evidence="1">
    <location>
        <begin position="1"/>
        <end position="32"/>
    </location>
</feature>
<name>A0ABX5F667_9CHRO</name>
<gene>
    <name evidence="3" type="ORF">C7B81_11330</name>
</gene>
<dbReference type="CDD" id="cd00144">
    <property type="entry name" value="MPP_PPP_family"/>
    <property type="match status" value="1"/>
</dbReference>
<sequence>MSSAPAPAWASCSATSRRCPPPRGSPGSSTFSARSWLCSRATRSAAARTCAGNRSAPASTCGRATMSRPEVVAIGDVHGCASLLEQELAPHLDSGAELIFLGDLIDRAPEADGDRRVLERVWQLQENPAAYGLAAVTVLRGNHEQMLLKAMAPRAPDEDVELWLCNGANPDLLPLARERQTWFEQLPYTAVRGRYLFVHAGVRPDIRLEHQATDDLIWIRKPFLSRPHGLPYTVVHGHTFRHDFKVTRLPHRIGIDTGAYLSGTLTALKLRIPSPHSHSMEISV</sequence>
<feature type="domain" description="Calcineurin-like phosphoesterase" evidence="2">
    <location>
        <begin position="71"/>
        <end position="239"/>
    </location>
</feature>
<accession>A0ABX5F667</accession>
<reference evidence="3 4" key="1">
    <citation type="submission" date="2018-02" db="EMBL/GenBank/DDBJ databases">
        <authorList>
            <person name="Moore K."/>
            <person name="Momper L."/>
        </authorList>
    </citation>
    <scope>NUCLEOTIDE SEQUENCE [LARGE SCALE GENOMIC DNA]</scope>
    <source>
        <strain evidence="3 4">CCALA 015</strain>
    </source>
</reference>
<dbReference type="InterPro" id="IPR050126">
    <property type="entry name" value="Ap4A_hydrolase"/>
</dbReference>
<dbReference type="Gene3D" id="3.60.21.10">
    <property type="match status" value="1"/>
</dbReference>
<dbReference type="PANTHER" id="PTHR42850">
    <property type="entry name" value="METALLOPHOSPHOESTERASE"/>
    <property type="match status" value="1"/>
</dbReference>
<dbReference type="Pfam" id="PF00149">
    <property type="entry name" value="Metallophos"/>
    <property type="match status" value="1"/>
</dbReference>
<evidence type="ECO:0000313" key="4">
    <source>
        <dbReference type="Proteomes" id="UP000238218"/>
    </source>
</evidence>
<feature type="compositionally biased region" description="Low complexity" evidence="1">
    <location>
        <begin position="1"/>
        <end position="18"/>
    </location>
</feature>
<proteinExistence type="predicted"/>
<reference evidence="3 4" key="2">
    <citation type="submission" date="2018-03" db="EMBL/GenBank/DDBJ databases">
        <title>The ancient ancestry and fast evolution of plastids.</title>
        <authorList>
            <person name="Moore K.R."/>
            <person name="Magnabosco C."/>
            <person name="Momper L."/>
            <person name="Gold D.A."/>
            <person name="Bosak T."/>
            <person name="Fournier G.P."/>
        </authorList>
    </citation>
    <scope>NUCLEOTIDE SEQUENCE [LARGE SCALE GENOMIC DNA]</scope>
    <source>
        <strain evidence="3 4">CCALA 015</strain>
    </source>
</reference>
<protein>
    <recommendedName>
        <fullName evidence="2">Calcineurin-like phosphoesterase domain-containing protein</fullName>
    </recommendedName>
</protein>
<dbReference type="InterPro" id="IPR029052">
    <property type="entry name" value="Metallo-depent_PP-like"/>
</dbReference>
<dbReference type="PANTHER" id="PTHR42850:SF4">
    <property type="entry name" value="ZINC-DEPENDENT ENDOPOLYPHOSPHATASE"/>
    <property type="match status" value="1"/>
</dbReference>